<dbReference type="GO" id="GO:0052621">
    <property type="term" value="F:diguanylate cyclase activity"/>
    <property type="evidence" value="ECO:0007669"/>
    <property type="project" value="TreeGrafter"/>
</dbReference>
<dbReference type="InterPro" id="IPR000160">
    <property type="entry name" value="GGDEF_dom"/>
</dbReference>
<dbReference type="SUPFAM" id="SSF55073">
    <property type="entry name" value="Nucleotide cyclase"/>
    <property type="match status" value="1"/>
</dbReference>
<keyword evidence="2" id="KW-0472">Membrane</keyword>
<dbReference type="PANTHER" id="PTHR45138">
    <property type="entry name" value="REGULATORY COMPONENTS OF SENSORY TRANSDUCTION SYSTEM"/>
    <property type="match status" value="1"/>
</dbReference>
<dbReference type="Gene3D" id="3.30.70.270">
    <property type="match status" value="1"/>
</dbReference>
<keyword evidence="5" id="KW-1185">Reference proteome</keyword>
<feature type="transmembrane region" description="Helical" evidence="2">
    <location>
        <begin position="75"/>
        <end position="94"/>
    </location>
</feature>
<organism evidence="4 5">
    <name type="scientific">Selenihalanaerobacter shriftii</name>
    <dbReference type="NCBI Taxonomy" id="142842"/>
    <lineage>
        <taxon>Bacteria</taxon>
        <taxon>Bacillati</taxon>
        <taxon>Bacillota</taxon>
        <taxon>Clostridia</taxon>
        <taxon>Halanaerobiales</taxon>
        <taxon>Halobacteroidaceae</taxon>
        <taxon>Selenihalanaerobacter</taxon>
    </lineage>
</organism>
<dbReference type="STRING" id="142842.SAMN02745118_01023"/>
<accession>A0A1T4L459</accession>
<proteinExistence type="predicted"/>
<evidence type="ECO:0000256" key="2">
    <source>
        <dbReference type="SAM" id="Phobius"/>
    </source>
</evidence>
<dbReference type="PROSITE" id="PS50887">
    <property type="entry name" value="GGDEF"/>
    <property type="match status" value="1"/>
</dbReference>
<dbReference type="RefSeq" id="WP_078809517.1">
    <property type="nucleotide sequence ID" value="NZ_FUWM01000007.1"/>
</dbReference>
<protein>
    <submittedName>
        <fullName evidence="4">Diguanylate cyclase (GGDEF) domain-containing protein</fullName>
    </submittedName>
</protein>
<evidence type="ECO:0000256" key="1">
    <source>
        <dbReference type="SAM" id="Coils"/>
    </source>
</evidence>
<dbReference type="OrthoDB" id="9798833at2"/>
<keyword evidence="2" id="KW-0812">Transmembrane</keyword>
<feature type="coiled-coil region" evidence="1">
    <location>
        <begin position="167"/>
        <end position="208"/>
    </location>
</feature>
<dbReference type="SMART" id="SM00267">
    <property type="entry name" value="GGDEF"/>
    <property type="match status" value="1"/>
</dbReference>
<feature type="domain" description="GGDEF" evidence="3">
    <location>
        <begin position="236"/>
        <end position="370"/>
    </location>
</feature>
<dbReference type="Proteomes" id="UP000190625">
    <property type="component" value="Unassembled WGS sequence"/>
</dbReference>
<keyword evidence="1" id="KW-0175">Coiled coil</keyword>
<dbReference type="Pfam" id="PF00990">
    <property type="entry name" value="GGDEF"/>
    <property type="match status" value="1"/>
</dbReference>
<feature type="transmembrane region" description="Helical" evidence="2">
    <location>
        <begin position="45"/>
        <end position="63"/>
    </location>
</feature>
<reference evidence="5" key="1">
    <citation type="submission" date="2017-02" db="EMBL/GenBank/DDBJ databases">
        <authorList>
            <person name="Varghese N."/>
            <person name="Submissions S."/>
        </authorList>
    </citation>
    <scope>NUCLEOTIDE SEQUENCE [LARGE SCALE GENOMIC DNA]</scope>
    <source>
        <strain evidence="5">ATCC BAA-73</strain>
    </source>
</reference>
<dbReference type="CDD" id="cd01949">
    <property type="entry name" value="GGDEF"/>
    <property type="match status" value="1"/>
</dbReference>
<dbReference type="FunFam" id="3.30.70.270:FF:000001">
    <property type="entry name" value="Diguanylate cyclase domain protein"/>
    <property type="match status" value="1"/>
</dbReference>
<evidence type="ECO:0000313" key="4">
    <source>
        <dbReference type="EMBL" id="SJZ49337.1"/>
    </source>
</evidence>
<evidence type="ECO:0000313" key="5">
    <source>
        <dbReference type="Proteomes" id="UP000190625"/>
    </source>
</evidence>
<name>A0A1T4L459_9FIRM</name>
<dbReference type="InterPro" id="IPR043128">
    <property type="entry name" value="Rev_trsase/Diguanyl_cyclase"/>
</dbReference>
<gene>
    <name evidence="4" type="ORF">SAMN02745118_01023</name>
</gene>
<keyword evidence="2" id="KW-1133">Transmembrane helix</keyword>
<sequence>MKKQNLTLNEYIPIETTYYGRKWYFIIVSLGLFLVSHDPQIYDKLFWLILFTLVIGHFISYWFMDKLKQNNDYNILWYFSFIIDLSLVGLFIAYSGGLKSRFIIAYGILMVNAGVVRPNLKEVILNGILGHISFVVTLLLYYKDWTFYITGDFWVECLLISGIFINVALATQVIQQQKCQLEEAKKDVEELASDLQKSNKELEELSYTDETTGIHNHRYFQEQLKDDIERCKRYDYPLSILMLDLDNFKVHNDTFGHPHGDQILAKIAQILKDNIRGNDVAARYGGDEFSIILIHAGEKTALKIGERVRQAVASHKFKGEEELNTTLTTSIGLAVYPQDTDSMCELVNRADQALYKAKAQGKNILKSYSQIRSTNYNGGDQDAKTG</sequence>
<dbReference type="InterPro" id="IPR029787">
    <property type="entry name" value="Nucleotide_cyclase"/>
</dbReference>
<dbReference type="GO" id="GO:0005886">
    <property type="term" value="C:plasma membrane"/>
    <property type="evidence" value="ECO:0007669"/>
    <property type="project" value="TreeGrafter"/>
</dbReference>
<feature type="transmembrane region" description="Helical" evidence="2">
    <location>
        <begin position="100"/>
        <end position="116"/>
    </location>
</feature>
<evidence type="ECO:0000259" key="3">
    <source>
        <dbReference type="PROSITE" id="PS50887"/>
    </source>
</evidence>
<dbReference type="GO" id="GO:1902201">
    <property type="term" value="P:negative regulation of bacterial-type flagellum-dependent cell motility"/>
    <property type="evidence" value="ECO:0007669"/>
    <property type="project" value="TreeGrafter"/>
</dbReference>
<dbReference type="EMBL" id="FUWM01000007">
    <property type="protein sequence ID" value="SJZ49337.1"/>
    <property type="molecule type" value="Genomic_DNA"/>
</dbReference>
<feature type="transmembrane region" description="Helical" evidence="2">
    <location>
        <begin position="21"/>
        <end position="39"/>
    </location>
</feature>
<dbReference type="InterPro" id="IPR050469">
    <property type="entry name" value="Diguanylate_Cyclase"/>
</dbReference>
<feature type="transmembrane region" description="Helical" evidence="2">
    <location>
        <begin position="123"/>
        <end position="141"/>
    </location>
</feature>
<dbReference type="PANTHER" id="PTHR45138:SF9">
    <property type="entry name" value="DIGUANYLATE CYCLASE DGCM-RELATED"/>
    <property type="match status" value="1"/>
</dbReference>
<dbReference type="GO" id="GO:0043709">
    <property type="term" value="P:cell adhesion involved in single-species biofilm formation"/>
    <property type="evidence" value="ECO:0007669"/>
    <property type="project" value="TreeGrafter"/>
</dbReference>
<dbReference type="NCBIfam" id="TIGR00254">
    <property type="entry name" value="GGDEF"/>
    <property type="match status" value="1"/>
</dbReference>
<feature type="transmembrane region" description="Helical" evidence="2">
    <location>
        <begin position="153"/>
        <end position="174"/>
    </location>
</feature>
<dbReference type="AlphaFoldDB" id="A0A1T4L459"/>